<dbReference type="KEGG" id="mhe:MHC_00690"/>
<dbReference type="HOGENOM" id="CLU_114919_1_0_14"/>
<protein>
    <submittedName>
        <fullName evidence="2">Uncharacterized protein</fullName>
    </submittedName>
</protein>
<keyword evidence="1" id="KW-0472">Membrane</keyword>
<evidence type="ECO:0000313" key="2">
    <source>
        <dbReference type="EMBL" id="AEW45004.1"/>
    </source>
</evidence>
<keyword evidence="3" id="KW-1185">Reference proteome</keyword>
<keyword evidence="1" id="KW-1133">Transmembrane helix</keyword>
<evidence type="ECO:0000256" key="1">
    <source>
        <dbReference type="SAM" id="Phobius"/>
    </source>
</evidence>
<dbReference type="EMBL" id="CP003199">
    <property type="protein sequence ID" value="AEW45004.1"/>
    <property type="molecule type" value="Genomic_DNA"/>
</dbReference>
<dbReference type="Proteomes" id="UP000009135">
    <property type="component" value="Chromosome"/>
</dbReference>
<sequence>MTSKIVATGCLGVASVGGVGTWYFLSDKENIIFISTKIQSQGERFILLSSHDSQWDNLVKSYESLVKSNPNNKTLIKEFPNKAPSKDELKNWCEKNAKSDHKIKEKLNSFREWCTQDNISQHIKVTPTLKKVSLSLEDSEWEQRKQDYNGKATSDNQITDNSGSFIAKTNLQDIKVLQDWCFKHAKSLYVDDNNQTFKAFKEWCTKDISP</sequence>
<accession>H6N5P4</accession>
<proteinExistence type="predicted"/>
<gene>
    <name evidence="2" type="ordered locus">MHC_00690</name>
</gene>
<dbReference type="OrthoDB" id="9825894at2"/>
<evidence type="ECO:0000313" key="3">
    <source>
        <dbReference type="Proteomes" id="UP000009135"/>
    </source>
</evidence>
<reference evidence="2 3" key="1">
    <citation type="journal article" date="2012" name="J. Bacteriol.">
        <title>Complete genome sequence of Mycoplasma haemocanis strain Illinois.</title>
        <authorList>
            <person name="do Nascimento N.C."/>
            <person name="Guimaraes A.M."/>
            <person name="Santos A.P."/>
            <person name="Sanmiguel P.J."/>
            <person name="Messick J.B."/>
        </authorList>
    </citation>
    <scope>NUCLEOTIDE SEQUENCE [LARGE SCALE GENOMIC DNA]</scope>
    <source>
        <strain evidence="2 3">Illinois</strain>
    </source>
</reference>
<keyword evidence="1" id="KW-0812">Transmembrane</keyword>
<organism evidence="2 3">
    <name type="scientific">Mycoplasma haemocanis (strain Illinois)</name>
    <dbReference type="NCBI Taxonomy" id="1111676"/>
    <lineage>
        <taxon>Bacteria</taxon>
        <taxon>Bacillati</taxon>
        <taxon>Mycoplasmatota</taxon>
        <taxon>Mollicutes</taxon>
        <taxon>Mycoplasmataceae</taxon>
        <taxon>Mycoplasma</taxon>
    </lineage>
</organism>
<dbReference type="AlphaFoldDB" id="H6N5P4"/>
<dbReference type="STRING" id="1111676.MHC_00690"/>
<feature type="transmembrane region" description="Helical" evidence="1">
    <location>
        <begin position="6"/>
        <end position="25"/>
    </location>
</feature>
<name>H6N5P4_MYCHN</name>